<evidence type="ECO:0000256" key="1">
    <source>
        <dbReference type="ARBA" id="ARBA00022679"/>
    </source>
</evidence>
<dbReference type="AlphaFoldDB" id="A0A375GPD5"/>
<evidence type="ECO:0000313" key="4">
    <source>
        <dbReference type="Proteomes" id="UP000256862"/>
    </source>
</evidence>
<dbReference type="PANTHER" id="PTHR48207:SF3">
    <property type="entry name" value="SUCCINATE--HYDROXYMETHYLGLUTARATE COA-TRANSFERASE"/>
    <property type="match status" value="1"/>
</dbReference>
<comment type="caution">
    <text evidence="3">The sequence shown here is derived from an EMBL/GenBank/DDBJ whole genome shotgun (WGS) entry which is preliminary data.</text>
</comment>
<dbReference type="Pfam" id="PF02515">
    <property type="entry name" value="CoA_transf_3"/>
    <property type="match status" value="1"/>
</dbReference>
<dbReference type="GO" id="GO:0008410">
    <property type="term" value="F:CoA-transferase activity"/>
    <property type="evidence" value="ECO:0007669"/>
    <property type="project" value="TreeGrafter"/>
</dbReference>
<sequence>MEPISRYAPTLLDPQRLPASAAGSNDATATISMTDSAANSLPDLPPPSPRTGALSHLRVLDLSRVLAGPWSTQNLADMGADVIKIEKPGEGDDTRHWGPPFLSGEDGTPTRQASYFTAANRNKRSVTVDMSKPEGQALIRELARHSDVVVENFKTGGLRRYGLDYESLSALNPRLVYCSVTGFGHTGPYAARPGYDLLIQAMSGLMSITGHADSEPGGGPMKVGVAVIDLFTGMYATTAILGALEARHYTGRGQHIDIALLDVAMAVLANQGAGFLNAGDVPRRQGNIHPSVVPYQDFPTADGNMLLAIGNDGQFARFCEAAGVDWARDERYATNTGRVNNRKVLIAMMMALTRTRTTAEWVALLEANSVPCGPINNIAQAYADPHVQSRGLRIEQSRYPGAQPPAGQSVNRVVTAASPLRLSETPTTLRHAPPALGQHTEEVLRDYLKLDAQQVEALRSKGVV</sequence>
<organism evidence="3">
    <name type="scientific">Cupriavidus oxalaticus</name>
    <dbReference type="NCBI Taxonomy" id="96344"/>
    <lineage>
        <taxon>Bacteria</taxon>
        <taxon>Pseudomonadati</taxon>
        <taxon>Pseudomonadota</taxon>
        <taxon>Betaproteobacteria</taxon>
        <taxon>Burkholderiales</taxon>
        <taxon>Burkholderiaceae</taxon>
        <taxon>Cupriavidus</taxon>
    </lineage>
</organism>
<dbReference type="Gene3D" id="3.30.1540.10">
    <property type="entry name" value="formyl-coa transferase, domain 3"/>
    <property type="match status" value="1"/>
</dbReference>
<dbReference type="Gene3D" id="3.40.50.10540">
    <property type="entry name" value="Crotonobetainyl-coa:carnitine coa-transferase, domain 1"/>
    <property type="match status" value="1"/>
</dbReference>
<dbReference type="EMBL" id="OGUS01000094">
    <property type="protein sequence ID" value="SPC09900.1"/>
    <property type="molecule type" value="Genomic_DNA"/>
</dbReference>
<proteinExistence type="predicted"/>
<keyword evidence="1 3" id="KW-0808">Transferase</keyword>
<reference evidence="3" key="2">
    <citation type="submission" date="2018-01" db="EMBL/GenBank/DDBJ databases">
        <authorList>
            <person name="Clerissi C."/>
        </authorList>
    </citation>
    <scope>NUCLEOTIDE SEQUENCE</scope>
    <source>
        <strain evidence="3">Cupriavidus oxalaticus LMG 2235</strain>
    </source>
</reference>
<dbReference type="InterPro" id="IPR023606">
    <property type="entry name" value="CoA-Trfase_III_dom_1_sf"/>
</dbReference>
<dbReference type="EMBL" id="OGUS01000143">
    <property type="protein sequence ID" value="SPC24333.1"/>
    <property type="molecule type" value="Genomic_DNA"/>
</dbReference>
<name>A0A375GPD5_9BURK</name>
<reference evidence="4" key="1">
    <citation type="submission" date="2018-01" db="EMBL/GenBank/DDBJ databases">
        <authorList>
            <person name="Gaut B.S."/>
            <person name="Morton B.R."/>
            <person name="Clegg M.T."/>
            <person name="Duvall M.R."/>
        </authorList>
    </citation>
    <scope>NUCLEOTIDE SEQUENCE [LARGE SCALE GENOMIC DNA]</scope>
</reference>
<protein>
    <submittedName>
        <fullName evidence="3">CoA transferase</fullName>
    </submittedName>
</protein>
<dbReference type="Proteomes" id="UP000256862">
    <property type="component" value="Plasmid CO2235_mp"/>
</dbReference>
<dbReference type="InterPro" id="IPR050483">
    <property type="entry name" value="CoA-transferase_III_domain"/>
</dbReference>
<dbReference type="SUPFAM" id="SSF89796">
    <property type="entry name" value="CoA-transferase family III (CaiB/BaiF)"/>
    <property type="match status" value="1"/>
</dbReference>
<accession>A0A375GPD5</accession>
<dbReference type="InterPro" id="IPR044855">
    <property type="entry name" value="CoA-Trfase_III_dom3_sf"/>
</dbReference>
<evidence type="ECO:0000313" key="3">
    <source>
        <dbReference type="EMBL" id="SPC24333.1"/>
    </source>
</evidence>
<gene>
    <name evidence="3" type="ORF">CO2235_MP80213</name>
    <name evidence="2" type="ORF">CO2235_U860024</name>
</gene>
<evidence type="ECO:0000313" key="2">
    <source>
        <dbReference type="EMBL" id="SPC09900.1"/>
    </source>
</evidence>
<dbReference type="PANTHER" id="PTHR48207">
    <property type="entry name" value="SUCCINATE--HYDROXYMETHYLGLUTARATE COA-TRANSFERASE"/>
    <property type="match status" value="1"/>
</dbReference>
<dbReference type="InterPro" id="IPR003673">
    <property type="entry name" value="CoA-Trfase_fam_III"/>
</dbReference>